<feature type="domain" description="ChrB C-terminal" evidence="1">
    <location>
        <begin position="190"/>
        <end position="319"/>
    </location>
</feature>
<dbReference type="Proteomes" id="UP000001192">
    <property type="component" value="Chromosome 2"/>
</dbReference>
<dbReference type="EMBL" id="CP001044">
    <property type="protein sequence ID" value="ACC74225.1"/>
    <property type="molecule type" value="Genomic_DNA"/>
</dbReference>
<dbReference type="STRING" id="391038.Bphy_5138"/>
<evidence type="ECO:0000313" key="3">
    <source>
        <dbReference type="EMBL" id="ACC74225.1"/>
    </source>
</evidence>
<reference evidence="4" key="1">
    <citation type="journal article" date="2014" name="Stand. Genomic Sci.">
        <title>Complete genome sequence of Burkholderia phymatum STM815(T), a broad host range and efficient nitrogen-fixing symbiont of Mimosa species.</title>
        <authorList>
            <person name="Moulin L."/>
            <person name="Klonowska A."/>
            <person name="Caroline B."/>
            <person name="Booth K."/>
            <person name="Vriezen J.A."/>
            <person name="Melkonian R."/>
            <person name="James E.K."/>
            <person name="Young J.P."/>
            <person name="Bena G."/>
            <person name="Hauser L."/>
            <person name="Land M."/>
            <person name="Kyrpides N."/>
            <person name="Bruce D."/>
            <person name="Chain P."/>
            <person name="Copeland A."/>
            <person name="Pitluck S."/>
            <person name="Woyke T."/>
            <person name="Lizotte-Waniewski M."/>
            <person name="Bristow J."/>
            <person name="Riley M."/>
        </authorList>
    </citation>
    <scope>NUCLEOTIDE SEQUENCE [LARGE SCALE GENOMIC DNA]</scope>
    <source>
        <strain evidence="4">DSM 17167 / CIP 108236 / LMG 21445 / STM815</strain>
    </source>
</reference>
<dbReference type="KEGG" id="bph:Bphy_5138"/>
<keyword evidence="4" id="KW-1185">Reference proteome</keyword>
<protein>
    <submittedName>
        <fullName evidence="3">Chromate resistance exported protein</fullName>
    </submittedName>
</protein>
<feature type="domain" description="ChrB N-terminal" evidence="2">
    <location>
        <begin position="28"/>
        <end position="151"/>
    </location>
</feature>
<sequence>MCRLCYMNTSTTWSLLVLTLPTENATARMRFWRALKAKGCAVLRDGIYLLPHTEEREQMLRELAGAIADSGGTAHLLRAASLDAAQEAEFRALFDRSEDHAEFIRALKDARKSVSGQSAADLTKLLRRLRKDYETIVAIDYFPGDAATRAEAAWQDFIGLVDTVLSPGEPHSAERPIRSLSISDYQGRTWATRQHMWVDRVASAWLVRRFIDRDARFIWLTSPSACPADALGFDFDGAAFTHVGDRVTFEVLIASFGLEKDAALVRLGEMVHALDVGGAAVPEAIGFEAVMAGARERAADDDHLLDEMSGVLDSLYTHFASTTKNRDERKRS</sequence>
<accession>B2JM90</accession>
<evidence type="ECO:0000259" key="1">
    <source>
        <dbReference type="Pfam" id="PF09828"/>
    </source>
</evidence>
<evidence type="ECO:0000313" key="4">
    <source>
        <dbReference type="Proteomes" id="UP000001192"/>
    </source>
</evidence>
<organism evidence="3 4">
    <name type="scientific">Paraburkholderia phymatum (strain DSM 17167 / CIP 108236 / LMG 21445 / STM815)</name>
    <name type="common">Burkholderia phymatum</name>
    <dbReference type="NCBI Taxonomy" id="391038"/>
    <lineage>
        <taxon>Bacteria</taxon>
        <taxon>Pseudomonadati</taxon>
        <taxon>Pseudomonadota</taxon>
        <taxon>Betaproteobacteria</taxon>
        <taxon>Burkholderiales</taxon>
        <taxon>Burkholderiaceae</taxon>
        <taxon>Paraburkholderia</taxon>
    </lineage>
</organism>
<name>B2JM90_PARP8</name>
<evidence type="ECO:0000259" key="2">
    <source>
        <dbReference type="Pfam" id="PF20229"/>
    </source>
</evidence>
<dbReference type="AlphaFoldDB" id="B2JM90"/>
<dbReference type="HOGENOM" id="CLU_079058_0_0_4"/>
<proteinExistence type="predicted"/>
<dbReference type="eggNOG" id="COG4275">
    <property type="taxonomic scope" value="Bacteria"/>
</dbReference>
<gene>
    <name evidence="3" type="ordered locus">Bphy_5138</name>
</gene>
<dbReference type="Pfam" id="PF20229">
    <property type="entry name" value="ChrB_N"/>
    <property type="match status" value="1"/>
</dbReference>
<dbReference type="Pfam" id="PF09828">
    <property type="entry name" value="ChrB_C"/>
    <property type="match status" value="1"/>
</dbReference>
<dbReference type="InterPro" id="IPR046858">
    <property type="entry name" value="ChrB_N"/>
</dbReference>
<dbReference type="InterPro" id="IPR018634">
    <property type="entry name" value="ChrB_C"/>
</dbReference>